<accession>A0A286G925</accession>
<feature type="transmembrane region" description="Helical" evidence="9">
    <location>
        <begin position="92"/>
        <end position="112"/>
    </location>
</feature>
<dbReference type="EMBL" id="OCNJ01000002">
    <property type="protein sequence ID" value="SOD92021.1"/>
    <property type="molecule type" value="Genomic_DNA"/>
</dbReference>
<dbReference type="Pfam" id="PF00999">
    <property type="entry name" value="Na_H_Exchanger"/>
    <property type="match status" value="1"/>
</dbReference>
<organism evidence="12 13">
    <name type="scientific">Caenispirillum bisanense</name>
    <dbReference type="NCBI Taxonomy" id="414052"/>
    <lineage>
        <taxon>Bacteria</taxon>
        <taxon>Pseudomonadati</taxon>
        <taxon>Pseudomonadota</taxon>
        <taxon>Alphaproteobacteria</taxon>
        <taxon>Rhodospirillales</taxon>
        <taxon>Novispirillaceae</taxon>
        <taxon>Caenispirillum</taxon>
    </lineage>
</organism>
<keyword evidence="8 9" id="KW-0472">Membrane</keyword>
<gene>
    <name evidence="12" type="ORF">SAMN05421508_102225</name>
</gene>
<name>A0A286G925_9PROT</name>
<keyword evidence="4" id="KW-1003">Cell membrane</keyword>
<dbReference type="InterPro" id="IPR038770">
    <property type="entry name" value="Na+/solute_symporter_sf"/>
</dbReference>
<evidence type="ECO:0000256" key="4">
    <source>
        <dbReference type="ARBA" id="ARBA00022475"/>
    </source>
</evidence>
<feature type="domain" description="Cation/H+ exchanger transmembrane" evidence="10">
    <location>
        <begin position="23"/>
        <end position="394"/>
    </location>
</feature>
<feature type="transmembrane region" description="Helical" evidence="9">
    <location>
        <begin position="223"/>
        <end position="240"/>
    </location>
</feature>
<proteinExistence type="predicted"/>
<dbReference type="Gene3D" id="3.40.50.720">
    <property type="entry name" value="NAD(P)-binding Rossmann-like Domain"/>
    <property type="match status" value="1"/>
</dbReference>
<keyword evidence="5 9" id="KW-0812">Transmembrane</keyword>
<dbReference type="SUPFAM" id="SSF51735">
    <property type="entry name" value="NAD(P)-binding Rossmann-fold domains"/>
    <property type="match status" value="1"/>
</dbReference>
<evidence type="ECO:0000256" key="3">
    <source>
        <dbReference type="ARBA" id="ARBA00022449"/>
    </source>
</evidence>
<comment type="subcellular location">
    <subcellularLocation>
        <location evidence="1">Cell membrane</location>
        <topology evidence="1">Multi-pass membrane protein</topology>
    </subcellularLocation>
</comment>
<dbReference type="GO" id="GO:0006813">
    <property type="term" value="P:potassium ion transport"/>
    <property type="evidence" value="ECO:0007669"/>
    <property type="project" value="InterPro"/>
</dbReference>
<feature type="transmembrane region" description="Helical" evidence="9">
    <location>
        <begin position="301"/>
        <end position="324"/>
    </location>
</feature>
<keyword evidence="13" id="KW-1185">Reference proteome</keyword>
<dbReference type="PANTHER" id="PTHR32507:SF0">
    <property type="entry name" value="NA(+)_H(+) ANTIPORTER 2-RELATED"/>
    <property type="match status" value="1"/>
</dbReference>
<feature type="transmembrane region" description="Helical" evidence="9">
    <location>
        <begin position="6"/>
        <end position="24"/>
    </location>
</feature>
<dbReference type="InterPro" id="IPR003148">
    <property type="entry name" value="RCK_N"/>
</dbReference>
<feature type="transmembrane region" description="Helical" evidence="9">
    <location>
        <begin position="118"/>
        <end position="138"/>
    </location>
</feature>
<keyword evidence="2" id="KW-0813">Transport</keyword>
<evidence type="ECO:0000313" key="13">
    <source>
        <dbReference type="Proteomes" id="UP000219621"/>
    </source>
</evidence>
<dbReference type="Proteomes" id="UP000219621">
    <property type="component" value="Unassembled WGS sequence"/>
</dbReference>
<keyword evidence="7" id="KW-0406">Ion transport</keyword>
<dbReference type="GO" id="GO:0015297">
    <property type="term" value="F:antiporter activity"/>
    <property type="evidence" value="ECO:0007669"/>
    <property type="project" value="UniProtKB-KW"/>
</dbReference>
<evidence type="ECO:0000256" key="2">
    <source>
        <dbReference type="ARBA" id="ARBA00022448"/>
    </source>
</evidence>
<evidence type="ECO:0000256" key="7">
    <source>
        <dbReference type="ARBA" id="ARBA00023065"/>
    </source>
</evidence>
<dbReference type="AlphaFoldDB" id="A0A286G925"/>
<evidence type="ECO:0000313" key="12">
    <source>
        <dbReference type="EMBL" id="SOD92021.1"/>
    </source>
</evidence>
<dbReference type="InterPro" id="IPR006153">
    <property type="entry name" value="Cation/H_exchanger_TM"/>
</dbReference>
<dbReference type="PANTHER" id="PTHR32507">
    <property type="entry name" value="NA(+)/H(+) ANTIPORTER 1"/>
    <property type="match status" value="1"/>
</dbReference>
<evidence type="ECO:0000256" key="5">
    <source>
        <dbReference type="ARBA" id="ARBA00022692"/>
    </source>
</evidence>
<dbReference type="GO" id="GO:1902600">
    <property type="term" value="P:proton transmembrane transport"/>
    <property type="evidence" value="ECO:0007669"/>
    <property type="project" value="InterPro"/>
</dbReference>
<feature type="transmembrane region" description="Helical" evidence="9">
    <location>
        <begin position="189"/>
        <end position="211"/>
    </location>
</feature>
<dbReference type="Gene3D" id="1.20.1530.20">
    <property type="match status" value="1"/>
</dbReference>
<evidence type="ECO:0000256" key="8">
    <source>
        <dbReference type="ARBA" id="ARBA00023136"/>
    </source>
</evidence>
<protein>
    <submittedName>
        <fullName evidence="12">Sodium/proton antiporter, CPA1 family</fullName>
    </submittedName>
</protein>
<keyword evidence="3" id="KW-0050">Antiport</keyword>
<feature type="transmembrane region" description="Helical" evidence="9">
    <location>
        <begin position="54"/>
        <end position="71"/>
    </location>
</feature>
<sequence length="614" mass="65162">MDGTLFIFVATTIVGGVAAQWVGWRTRIPPIVLLFGLGLVVGPVTGLIRPGEQLGHGLEVIVGMAVAVVVFEGGLKLDLRELREVKVGISRLVVLGLPLNWLFGTLAAHWIVGVGWGPSVLFGAIMVVTGPTVILPLLRQVRLKRRPASLLKWEAVVNDPFGAMIAVLVLEYLIVVAPHEPDGSGAVALLGRVMLALLASGIMALAAALAVRHAFHRDKVPEVLRTPLLLAGALGLYAAANLLQAEAGLFAATVFGLALANLQITGLKPLSRNKESLSTMLVSALFILLAANLSFADFETVPWAVAVLVGVVLVAVRPAAILIATLWSGLPWRERLLVAWIGPRGIVAAALAGIAGGRLADAGYRGADLIEPMVYAVIAASVVFQGMTLGPLARRLGLRGGSRPGILIVGANPWTTRLAQVLGEAGVPVLMADQSWAALRPAREHDIPGLAVEILSAEVEAALDSGFADYVLAATEDDAYNALVCARFAPELGRERVHQLALAHGKSRDSRRLPELDWRGKIVAAPGLDFATANDLLREGWRFEVRHPQALDGSIGDQVRGPGDLPLMILKEDGRIVFNTRERTARARDGDCLVYFAPPPEESPARADARLAAD</sequence>
<feature type="transmembrane region" description="Helical" evidence="9">
    <location>
        <begin position="276"/>
        <end position="295"/>
    </location>
</feature>
<evidence type="ECO:0000256" key="6">
    <source>
        <dbReference type="ARBA" id="ARBA00022989"/>
    </source>
</evidence>
<dbReference type="RefSeq" id="WP_176525045.1">
    <property type="nucleotide sequence ID" value="NZ_OCNJ01000002.1"/>
</dbReference>
<feature type="transmembrane region" description="Helical" evidence="9">
    <location>
        <begin position="372"/>
        <end position="393"/>
    </location>
</feature>
<keyword evidence="6 9" id="KW-1133">Transmembrane helix</keyword>
<feature type="transmembrane region" description="Helical" evidence="9">
    <location>
        <begin position="31"/>
        <end position="48"/>
    </location>
</feature>
<evidence type="ECO:0000256" key="9">
    <source>
        <dbReference type="SAM" id="Phobius"/>
    </source>
</evidence>
<feature type="transmembrane region" description="Helical" evidence="9">
    <location>
        <begin position="336"/>
        <end position="360"/>
    </location>
</feature>
<reference evidence="12 13" key="1">
    <citation type="submission" date="2017-09" db="EMBL/GenBank/DDBJ databases">
        <authorList>
            <person name="Ehlers B."/>
            <person name="Leendertz F.H."/>
        </authorList>
    </citation>
    <scope>NUCLEOTIDE SEQUENCE [LARGE SCALE GENOMIC DNA]</scope>
    <source>
        <strain evidence="12 13">USBA 140</strain>
    </source>
</reference>
<dbReference type="InterPro" id="IPR036291">
    <property type="entry name" value="NAD(P)-bd_dom_sf"/>
</dbReference>
<dbReference type="Pfam" id="PF02254">
    <property type="entry name" value="TrkA_N"/>
    <property type="match status" value="1"/>
</dbReference>
<dbReference type="GO" id="GO:0005886">
    <property type="term" value="C:plasma membrane"/>
    <property type="evidence" value="ECO:0007669"/>
    <property type="project" value="UniProtKB-SubCell"/>
</dbReference>
<feature type="transmembrane region" description="Helical" evidence="9">
    <location>
        <begin position="159"/>
        <end position="177"/>
    </location>
</feature>
<evidence type="ECO:0000259" key="11">
    <source>
        <dbReference type="Pfam" id="PF02254"/>
    </source>
</evidence>
<evidence type="ECO:0000259" key="10">
    <source>
        <dbReference type="Pfam" id="PF00999"/>
    </source>
</evidence>
<evidence type="ECO:0000256" key="1">
    <source>
        <dbReference type="ARBA" id="ARBA00004651"/>
    </source>
</evidence>
<feature type="domain" description="RCK N-terminal" evidence="11">
    <location>
        <begin position="406"/>
        <end position="487"/>
    </location>
</feature>